<protein>
    <recommendedName>
        <fullName evidence="3">Transglutaminase-like domain-containing protein</fullName>
    </recommendedName>
</protein>
<keyword evidence="2" id="KW-1185">Reference proteome</keyword>
<name>A0ABT4LBQ3_9SPHI</name>
<evidence type="ECO:0000313" key="1">
    <source>
        <dbReference type="EMBL" id="MCZ4244578.1"/>
    </source>
</evidence>
<evidence type="ECO:0008006" key="3">
    <source>
        <dbReference type="Google" id="ProtNLM"/>
    </source>
</evidence>
<dbReference type="RefSeq" id="WP_269427638.1">
    <property type="nucleotide sequence ID" value="NZ_JAPWGM010000003.1"/>
</dbReference>
<accession>A0ABT4LBQ3</accession>
<reference evidence="1" key="1">
    <citation type="submission" date="2022-12" db="EMBL/GenBank/DDBJ databases">
        <title>Genome sequence of HCMS5-2.</title>
        <authorList>
            <person name="Woo H."/>
        </authorList>
    </citation>
    <scope>NUCLEOTIDE SEQUENCE</scope>
    <source>
        <strain evidence="1">HCMS5-2</strain>
    </source>
</reference>
<organism evidence="1 2">
    <name type="scientific">Pedobacter punctiformis</name>
    <dbReference type="NCBI Taxonomy" id="3004097"/>
    <lineage>
        <taxon>Bacteria</taxon>
        <taxon>Pseudomonadati</taxon>
        <taxon>Bacteroidota</taxon>
        <taxon>Sphingobacteriia</taxon>
        <taxon>Sphingobacteriales</taxon>
        <taxon>Sphingobacteriaceae</taxon>
        <taxon>Pedobacter</taxon>
    </lineage>
</organism>
<dbReference type="EMBL" id="JAPWGM010000003">
    <property type="protein sequence ID" value="MCZ4244578.1"/>
    <property type="molecule type" value="Genomic_DNA"/>
</dbReference>
<proteinExistence type="predicted"/>
<sequence length="403" mass="47363">MVLKGAVIKYCKTLLVFVLLLSMGTKMRAQNFSFEFYDGTFNFEASPSVIIPLSGTASAPAVHEFYSQINSSNYQNIVTALTNYKEAHKLNDWIYYQLIRKTAEQLSPKKENYFRYTLYKWFLLNKCGYDARVAVGNEQIIFYVRNEEDISDIPFFTIDHKKYMCLNYHDYGKLFKQAEAYKPVNIAIPEAVNSFSYKVTRMPDFKPERYEEKDVEFSYKQKIYHFKLKVNEDIQAIFKNYPGVDFETYFNIPLSRETYSSLIPILKDNLKGMDQKKGVDYLMRFTRYAFLYENDEQNFGMEKRLSPEQTLANKYSDCDDRAALFFFLVKEIYNLPMVALLYPTHLTMAVQFDKPVGNFITYNGKKYSFCEPTPQLQDLKIGQLAAQLKNVKYEIVYAYDPFK</sequence>
<comment type="caution">
    <text evidence="1">The sequence shown here is derived from an EMBL/GenBank/DDBJ whole genome shotgun (WGS) entry which is preliminary data.</text>
</comment>
<dbReference type="Proteomes" id="UP001144347">
    <property type="component" value="Unassembled WGS sequence"/>
</dbReference>
<gene>
    <name evidence="1" type="ORF">O0955_11255</name>
</gene>
<evidence type="ECO:0000313" key="2">
    <source>
        <dbReference type="Proteomes" id="UP001144347"/>
    </source>
</evidence>